<dbReference type="InterPro" id="IPR013320">
    <property type="entry name" value="ConA-like_dom_sf"/>
</dbReference>
<reference evidence="4 5" key="1">
    <citation type="submission" date="2018-03" db="EMBL/GenBank/DDBJ databases">
        <title>Genomic Encyclopedia of Archaeal and Bacterial Type Strains, Phase II (KMG-II): from individual species to whole genera.</title>
        <authorList>
            <person name="Goeker M."/>
        </authorList>
    </citation>
    <scope>NUCLEOTIDE SEQUENCE [LARGE SCALE GENOMIC DNA]</scope>
    <source>
        <strain evidence="4 5">DSM 27267</strain>
    </source>
</reference>
<keyword evidence="4" id="KW-0378">Hydrolase</keyword>
<dbReference type="Proteomes" id="UP000240621">
    <property type="component" value="Unassembled WGS sequence"/>
</dbReference>
<dbReference type="Pfam" id="PF00722">
    <property type="entry name" value="Glyco_hydro_16"/>
    <property type="match status" value="1"/>
</dbReference>
<feature type="chain" id="PRO_5015199156" evidence="2">
    <location>
        <begin position="24"/>
        <end position="263"/>
    </location>
</feature>
<comment type="caution">
    <text evidence="4">The sequence shown here is derived from an EMBL/GenBank/DDBJ whole genome shotgun (WGS) entry which is preliminary data.</text>
</comment>
<accession>A0A2P8C721</accession>
<comment type="similarity">
    <text evidence="1">Belongs to the glycosyl hydrolase 16 family.</text>
</comment>
<sequence>MKPILMKCFLALLLCFFPLIINAQELQLVWSDEFDYEGLPDSTKWNYETGLVRNNESQYYTDHRLENARVEDGKLIITARKEPYEGAEYTSASLNTKKTFNFTYGRIEVRARLPKGRGVWPAIWTLGSNIDSVGWPACGEIDIMEYVGSNPDTIYANVHTRDYNHNLGTGRGDKIRHEHASDEFHVFAVDWYHDQLIFSIEGVPYFACKDNGEGEGAWPFTKPQFLLINLAIGGSWGGQQGIDDSVFPVEYQIDYVRIYQWKE</sequence>
<evidence type="ECO:0000313" key="5">
    <source>
        <dbReference type="Proteomes" id="UP000240621"/>
    </source>
</evidence>
<dbReference type="SUPFAM" id="SSF49899">
    <property type="entry name" value="Concanavalin A-like lectins/glucanases"/>
    <property type="match status" value="1"/>
</dbReference>
<gene>
    <name evidence="4" type="ORF">CLV93_11362</name>
</gene>
<evidence type="ECO:0000256" key="2">
    <source>
        <dbReference type="SAM" id="SignalP"/>
    </source>
</evidence>
<feature type="domain" description="GH16" evidence="3">
    <location>
        <begin position="1"/>
        <end position="263"/>
    </location>
</feature>
<feature type="signal peptide" evidence="2">
    <location>
        <begin position="1"/>
        <end position="23"/>
    </location>
</feature>
<evidence type="ECO:0000259" key="3">
    <source>
        <dbReference type="PROSITE" id="PS51762"/>
    </source>
</evidence>
<keyword evidence="2" id="KW-0732">Signal</keyword>
<dbReference type="PROSITE" id="PS51762">
    <property type="entry name" value="GH16_2"/>
    <property type="match status" value="1"/>
</dbReference>
<evidence type="ECO:0000313" key="4">
    <source>
        <dbReference type="EMBL" id="PSK80768.1"/>
    </source>
</evidence>
<evidence type="ECO:0000256" key="1">
    <source>
        <dbReference type="ARBA" id="ARBA00006865"/>
    </source>
</evidence>
<name>A0A2P8C721_9BACT</name>
<dbReference type="GO" id="GO:0004553">
    <property type="term" value="F:hydrolase activity, hydrolyzing O-glycosyl compounds"/>
    <property type="evidence" value="ECO:0007669"/>
    <property type="project" value="InterPro"/>
</dbReference>
<proteinExistence type="inferred from homology"/>
<protein>
    <submittedName>
        <fullName evidence="4">Glycosyl hydrolase family 16</fullName>
    </submittedName>
</protein>
<dbReference type="CDD" id="cd08023">
    <property type="entry name" value="GH16_laminarinase_like"/>
    <property type="match status" value="1"/>
</dbReference>
<dbReference type="PANTHER" id="PTHR10963:SF55">
    <property type="entry name" value="GLYCOSIDE HYDROLASE FAMILY 16 PROTEIN"/>
    <property type="match status" value="1"/>
</dbReference>
<dbReference type="OrthoDB" id="9809583at2"/>
<dbReference type="Gene3D" id="2.60.120.200">
    <property type="match status" value="1"/>
</dbReference>
<dbReference type="InterPro" id="IPR050546">
    <property type="entry name" value="Glycosyl_Hydrlase_16"/>
</dbReference>
<dbReference type="GO" id="GO:0005975">
    <property type="term" value="P:carbohydrate metabolic process"/>
    <property type="evidence" value="ECO:0007669"/>
    <property type="project" value="InterPro"/>
</dbReference>
<dbReference type="InterPro" id="IPR000757">
    <property type="entry name" value="Beta-glucanase-like"/>
</dbReference>
<dbReference type="AlphaFoldDB" id="A0A2P8C721"/>
<dbReference type="PANTHER" id="PTHR10963">
    <property type="entry name" value="GLYCOSYL HYDROLASE-RELATED"/>
    <property type="match status" value="1"/>
</dbReference>
<dbReference type="EMBL" id="PYGC01000013">
    <property type="protein sequence ID" value="PSK80768.1"/>
    <property type="molecule type" value="Genomic_DNA"/>
</dbReference>
<organism evidence="4 5">
    <name type="scientific">Prolixibacter denitrificans</name>
    <dbReference type="NCBI Taxonomy" id="1541063"/>
    <lineage>
        <taxon>Bacteria</taxon>
        <taxon>Pseudomonadati</taxon>
        <taxon>Bacteroidota</taxon>
        <taxon>Bacteroidia</taxon>
        <taxon>Marinilabiliales</taxon>
        <taxon>Prolixibacteraceae</taxon>
        <taxon>Prolixibacter</taxon>
    </lineage>
</organism>